<name>A0A2N1M1U8_9GLOM</name>
<dbReference type="VEuPathDB" id="FungiDB:FUN_023117"/>
<reference evidence="1 2" key="1">
    <citation type="submission" date="2016-04" db="EMBL/GenBank/DDBJ databases">
        <title>Genome analyses suggest a sexual origin of heterokaryosis in a supposedly ancient asexual fungus.</title>
        <authorList>
            <person name="Ropars J."/>
            <person name="Sedzielewska K."/>
            <person name="Noel J."/>
            <person name="Charron P."/>
            <person name="Farinelli L."/>
            <person name="Marton T."/>
            <person name="Kruger M."/>
            <person name="Pelin A."/>
            <person name="Brachmann A."/>
            <person name="Corradi N."/>
        </authorList>
    </citation>
    <scope>NUCLEOTIDE SEQUENCE [LARGE SCALE GENOMIC DNA]</scope>
    <source>
        <strain evidence="1 2">C2</strain>
    </source>
</reference>
<proteinExistence type="predicted"/>
<comment type="caution">
    <text evidence="1">The sequence shown here is derived from an EMBL/GenBank/DDBJ whole genome shotgun (WGS) entry which is preliminary data.</text>
</comment>
<gene>
    <name evidence="1" type="ORF">RhiirC2_722348</name>
</gene>
<evidence type="ECO:0000313" key="2">
    <source>
        <dbReference type="Proteomes" id="UP000233469"/>
    </source>
</evidence>
<sequence>MEGNFDHLIQYNDDDTVNLPFGRVAEWYITNHPLLKNIRLKCQTRRRTPELINEGFISLNRVEGAVDFIEWSTKKGHVKSTNRIDDIIKLTSKGEEYVKQIEAGEIKDKSCWSWIMFCSREGNSCQHECGGIGECKETCENYSLNNNIKNYRDMHLCKVRVISESKLSWLNKEKPLQIKITGTHLPANIITAHNSNISRLNLSRQ</sequence>
<dbReference type="AlphaFoldDB" id="A0A2N1M1U8"/>
<organism evidence="1 2">
    <name type="scientific">Rhizophagus irregularis</name>
    <dbReference type="NCBI Taxonomy" id="588596"/>
    <lineage>
        <taxon>Eukaryota</taxon>
        <taxon>Fungi</taxon>
        <taxon>Fungi incertae sedis</taxon>
        <taxon>Mucoromycota</taxon>
        <taxon>Glomeromycotina</taxon>
        <taxon>Glomeromycetes</taxon>
        <taxon>Glomerales</taxon>
        <taxon>Glomeraceae</taxon>
        <taxon>Rhizophagus</taxon>
    </lineage>
</organism>
<evidence type="ECO:0000313" key="1">
    <source>
        <dbReference type="EMBL" id="PKK55634.1"/>
    </source>
</evidence>
<protein>
    <submittedName>
        <fullName evidence="1">Uncharacterized protein</fullName>
    </submittedName>
</protein>
<feature type="non-terminal residue" evidence="1">
    <location>
        <position position="205"/>
    </location>
</feature>
<reference evidence="1 2" key="2">
    <citation type="submission" date="2017-10" db="EMBL/GenBank/DDBJ databases">
        <title>Extensive intraspecific genome diversity in a model arbuscular mycorrhizal fungus.</title>
        <authorList>
            <person name="Chen E.C.H."/>
            <person name="Morin E."/>
            <person name="Baudet D."/>
            <person name="Noel J."/>
            <person name="Ndikumana S."/>
            <person name="Charron P."/>
            <person name="St-Onge C."/>
            <person name="Giorgi J."/>
            <person name="Grigoriev I.V."/>
            <person name="Roux C."/>
            <person name="Martin F.M."/>
            <person name="Corradi N."/>
        </authorList>
    </citation>
    <scope>NUCLEOTIDE SEQUENCE [LARGE SCALE GENOMIC DNA]</scope>
    <source>
        <strain evidence="1 2">C2</strain>
    </source>
</reference>
<dbReference type="EMBL" id="LLXL01007166">
    <property type="protein sequence ID" value="PKK55634.1"/>
    <property type="molecule type" value="Genomic_DNA"/>
</dbReference>
<dbReference type="Proteomes" id="UP000233469">
    <property type="component" value="Unassembled WGS sequence"/>
</dbReference>
<accession>A0A2N1M1U8</accession>
<dbReference type="VEuPathDB" id="FungiDB:RhiirA1_458487"/>